<name>A0A6A6UPQ8_9PEZI</name>
<dbReference type="Pfam" id="PF04857">
    <property type="entry name" value="CAF1"/>
    <property type="match status" value="1"/>
</dbReference>
<dbReference type="AlphaFoldDB" id="A0A6A6UPQ8"/>
<dbReference type="GO" id="GO:0005634">
    <property type="term" value="C:nucleus"/>
    <property type="evidence" value="ECO:0007669"/>
    <property type="project" value="TreeGrafter"/>
</dbReference>
<dbReference type="GO" id="GO:0000175">
    <property type="term" value="F:3'-5'-RNA exonuclease activity"/>
    <property type="evidence" value="ECO:0007669"/>
    <property type="project" value="TreeGrafter"/>
</dbReference>
<accession>A0A6A6UPQ8</accession>
<comment type="similarity">
    <text evidence="1">Belongs to the CAF1 family.</text>
</comment>
<evidence type="ECO:0000313" key="3">
    <source>
        <dbReference type="Proteomes" id="UP000799302"/>
    </source>
</evidence>
<sequence>MDVDKISFNGTVLDILEDISKADFVAIDFEFSGVTRNKPTSLGRNKQTLQERYEQVKIAAEKFHIPQAGLTCAFRPDSHDGTWRLRTYNLLLSPILDEDLDVERDFSFQSGAVQFLQRVDFALETSLSHGIPYLSRPEQIQAHTQAAIRADTSSIADIQLDATDVEALAFVQRVRDAAVIFNKRNHTPGAQLVIDSRAFGTDDSTTTELKHELTGFDKRLIHQLVRAEFTALRSFSRSTSIIVERSDAAREKKKRDERSRRAASRITEHVGFRWVVEALFQGGSIKDMDLRSTAVNREGAPQIYDFYDTVGRHKRIMKKLEAGRPVLVGHNLFTDLMYLYASFIGTLPDTVEGFAAEMGASFPLVVDTKYMGTHNCGSINPASSLEQLDKWLLDEMPKPKIALDEGFEKYLTQANYHEAGFDSYLTARVMIRLAARLNEGQVAAFDEDFWKEYGSQLRIFGTFEGAMKI</sequence>
<dbReference type="InterPro" id="IPR012337">
    <property type="entry name" value="RNaseH-like_sf"/>
</dbReference>
<dbReference type="GO" id="GO:1990432">
    <property type="term" value="P:siRNA 3'-end processing"/>
    <property type="evidence" value="ECO:0007669"/>
    <property type="project" value="TreeGrafter"/>
</dbReference>
<dbReference type="InterPro" id="IPR006941">
    <property type="entry name" value="RNase_CAF1"/>
</dbReference>
<dbReference type="PANTHER" id="PTHR15092">
    <property type="entry name" value="POLY A -SPECIFIC RIBONUCLEASE/TARGET OF EGR1, MEMBER 1"/>
    <property type="match status" value="1"/>
</dbReference>
<keyword evidence="3" id="KW-1185">Reference proteome</keyword>
<dbReference type="GO" id="GO:0000289">
    <property type="term" value="P:nuclear-transcribed mRNA poly(A) tail shortening"/>
    <property type="evidence" value="ECO:0007669"/>
    <property type="project" value="TreeGrafter"/>
</dbReference>
<dbReference type="Proteomes" id="UP000799302">
    <property type="component" value="Unassembled WGS sequence"/>
</dbReference>
<dbReference type="GO" id="GO:1990431">
    <property type="term" value="P:priRNA 3'-end processing"/>
    <property type="evidence" value="ECO:0007669"/>
    <property type="project" value="TreeGrafter"/>
</dbReference>
<dbReference type="OrthoDB" id="1432093at2759"/>
<evidence type="ECO:0000313" key="2">
    <source>
        <dbReference type="EMBL" id="KAF2674275.1"/>
    </source>
</evidence>
<evidence type="ECO:0000256" key="1">
    <source>
        <dbReference type="ARBA" id="ARBA00008372"/>
    </source>
</evidence>
<dbReference type="EMBL" id="MU004230">
    <property type="protein sequence ID" value="KAF2674275.1"/>
    <property type="molecule type" value="Genomic_DNA"/>
</dbReference>
<dbReference type="InterPro" id="IPR051181">
    <property type="entry name" value="CAF1_poly(A)_ribonucleases"/>
</dbReference>
<protein>
    <submittedName>
        <fullName evidence="2">Ribonuclease CAF1</fullName>
    </submittedName>
</protein>
<dbReference type="InterPro" id="IPR036397">
    <property type="entry name" value="RNaseH_sf"/>
</dbReference>
<proteinExistence type="inferred from homology"/>
<dbReference type="GO" id="GO:0003723">
    <property type="term" value="F:RNA binding"/>
    <property type="evidence" value="ECO:0007669"/>
    <property type="project" value="TreeGrafter"/>
</dbReference>
<reference evidence="2" key="1">
    <citation type="journal article" date="2020" name="Stud. Mycol.">
        <title>101 Dothideomycetes genomes: a test case for predicting lifestyles and emergence of pathogens.</title>
        <authorList>
            <person name="Haridas S."/>
            <person name="Albert R."/>
            <person name="Binder M."/>
            <person name="Bloem J."/>
            <person name="Labutti K."/>
            <person name="Salamov A."/>
            <person name="Andreopoulos B."/>
            <person name="Baker S."/>
            <person name="Barry K."/>
            <person name="Bills G."/>
            <person name="Bluhm B."/>
            <person name="Cannon C."/>
            <person name="Castanera R."/>
            <person name="Culley D."/>
            <person name="Daum C."/>
            <person name="Ezra D."/>
            <person name="Gonzalez J."/>
            <person name="Henrissat B."/>
            <person name="Kuo A."/>
            <person name="Liang C."/>
            <person name="Lipzen A."/>
            <person name="Lutzoni F."/>
            <person name="Magnuson J."/>
            <person name="Mondo S."/>
            <person name="Nolan M."/>
            <person name="Ohm R."/>
            <person name="Pangilinan J."/>
            <person name="Park H.-J."/>
            <person name="Ramirez L."/>
            <person name="Alfaro M."/>
            <person name="Sun H."/>
            <person name="Tritt A."/>
            <person name="Yoshinaga Y."/>
            <person name="Zwiers L.-H."/>
            <person name="Turgeon B."/>
            <person name="Goodwin S."/>
            <person name="Spatafora J."/>
            <person name="Crous P."/>
            <person name="Grigoriev I."/>
        </authorList>
    </citation>
    <scope>NUCLEOTIDE SEQUENCE</scope>
    <source>
        <strain evidence="2">CBS 115976</strain>
    </source>
</reference>
<organism evidence="2 3">
    <name type="scientific">Microthyrium microscopicum</name>
    <dbReference type="NCBI Taxonomy" id="703497"/>
    <lineage>
        <taxon>Eukaryota</taxon>
        <taxon>Fungi</taxon>
        <taxon>Dikarya</taxon>
        <taxon>Ascomycota</taxon>
        <taxon>Pezizomycotina</taxon>
        <taxon>Dothideomycetes</taxon>
        <taxon>Dothideomycetes incertae sedis</taxon>
        <taxon>Microthyriales</taxon>
        <taxon>Microthyriaceae</taxon>
        <taxon>Microthyrium</taxon>
    </lineage>
</organism>
<dbReference type="Gene3D" id="3.30.420.10">
    <property type="entry name" value="Ribonuclease H-like superfamily/Ribonuclease H"/>
    <property type="match status" value="2"/>
</dbReference>
<dbReference type="SUPFAM" id="SSF53098">
    <property type="entry name" value="Ribonuclease H-like"/>
    <property type="match status" value="1"/>
</dbReference>
<gene>
    <name evidence="2" type="ORF">BT63DRAFT_6341</name>
</gene>
<dbReference type="PANTHER" id="PTHR15092:SF22">
    <property type="entry name" value="POLY(A)-SPECIFIC RIBONUCLEASE PNLDC1"/>
    <property type="match status" value="1"/>
</dbReference>